<dbReference type="Proteomes" id="UP000789342">
    <property type="component" value="Unassembled WGS sequence"/>
</dbReference>
<sequence>IEKELAELIEQRNNSIFFKDYYQKKILEKEEEWYNLKYSEIERNID</sequence>
<evidence type="ECO:0000313" key="1">
    <source>
        <dbReference type="EMBL" id="CAG8698725.1"/>
    </source>
</evidence>
<reference evidence="1" key="1">
    <citation type="submission" date="2021-06" db="EMBL/GenBank/DDBJ databases">
        <authorList>
            <person name="Kallberg Y."/>
            <person name="Tangrot J."/>
            <person name="Rosling A."/>
        </authorList>
    </citation>
    <scope>NUCLEOTIDE SEQUENCE</scope>
    <source>
        <strain evidence="1">CL551</strain>
    </source>
</reference>
<feature type="non-terminal residue" evidence="1">
    <location>
        <position position="1"/>
    </location>
</feature>
<accession>A0A9N9HP37</accession>
<gene>
    <name evidence="1" type="ORF">AMORRO_LOCUS11995</name>
</gene>
<name>A0A9N9HP37_9GLOM</name>
<evidence type="ECO:0000313" key="2">
    <source>
        <dbReference type="Proteomes" id="UP000789342"/>
    </source>
</evidence>
<comment type="caution">
    <text evidence="1">The sequence shown here is derived from an EMBL/GenBank/DDBJ whole genome shotgun (WGS) entry which is preliminary data.</text>
</comment>
<dbReference type="EMBL" id="CAJVPV010016556">
    <property type="protein sequence ID" value="CAG8698725.1"/>
    <property type="molecule type" value="Genomic_DNA"/>
</dbReference>
<dbReference type="AlphaFoldDB" id="A0A9N9HP37"/>
<protein>
    <submittedName>
        <fullName evidence="1">18393_t:CDS:1</fullName>
    </submittedName>
</protein>
<proteinExistence type="predicted"/>
<keyword evidence="2" id="KW-1185">Reference proteome</keyword>
<organism evidence="1 2">
    <name type="scientific">Acaulospora morrowiae</name>
    <dbReference type="NCBI Taxonomy" id="94023"/>
    <lineage>
        <taxon>Eukaryota</taxon>
        <taxon>Fungi</taxon>
        <taxon>Fungi incertae sedis</taxon>
        <taxon>Mucoromycota</taxon>
        <taxon>Glomeromycotina</taxon>
        <taxon>Glomeromycetes</taxon>
        <taxon>Diversisporales</taxon>
        <taxon>Acaulosporaceae</taxon>
        <taxon>Acaulospora</taxon>
    </lineage>
</organism>